<dbReference type="HOGENOM" id="CLU_511581_0_0_11"/>
<dbReference type="OrthoDB" id="4220752at2"/>
<dbReference type="eggNOG" id="COG0596">
    <property type="taxonomic scope" value="Bacteria"/>
</dbReference>
<name>A0A066YK15_9ACTN</name>
<dbReference type="NCBIfam" id="NF004514">
    <property type="entry name" value="PRK05855.1"/>
    <property type="match status" value="1"/>
</dbReference>
<sequence>MTGRSTEIRRRTVDSGGLRLAVYEQGDPANPTVLMVHGYPDDHSVWDDVAADLAADHHVVRYDTRGAGASGVPARREDYRLELLGQDLFAVADAVSPDRPVHVVAHDWGSVQSWEAVTAPGSYRRIASYTTMSGPGLDHMGHWIRHRLRRPTPRHVSQLLRQGLHSWYIGLFHLPVLAPAAWKLGLARLWPRVLNDLEAVRPRPGHPQPTLAKDAVHGIELYRANMRPSVAKPRERRTEVPVQLITLQRDNYVSEFLSEGLEQWAPRLTRRTLNATHWSALLEKGPSVAAMVRDFAARDHGALRQEPSGTGELVVVTGGGSGIGRATALAFADQGARVVVCDRDLPAAQRTAELCALSGVKSGAYQVDVSDGAAVDAFAKQVAADFGVPDVVVNNAGIGHSGTFLQTTEEEWRRILDVNLWGVIHGCRAFGQLMVDQGRGGHIVNLASAAAYLPSKVLAAYATSKSAVFMLSDCLRAELAAHRIGVSTICPGIVNTNITRTSTFSGLGEEEQAAQQARVSKMYARRGFPPEKVAAEIVRAVRTGKAVVPVTVEAKAARLLGRLSPGLLRKAARFDIG</sequence>
<evidence type="ECO:0000256" key="2">
    <source>
        <dbReference type="ARBA" id="ARBA00023002"/>
    </source>
</evidence>
<dbReference type="Pfam" id="PF00106">
    <property type="entry name" value="adh_short"/>
    <property type="match status" value="1"/>
</dbReference>
<proteinExistence type="inferred from homology"/>
<dbReference type="GO" id="GO:0016491">
    <property type="term" value="F:oxidoreductase activity"/>
    <property type="evidence" value="ECO:0007669"/>
    <property type="project" value="UniProtKB-KW"/>
</dbReference>
<dbReference type="Gene3D" id="3.40.50.1820">
    <property type="entry name" value="alpha/beta hydrolase"/>
    <property type="match status" value="1"/>
</dbReference>
<dbReference type="SUPFAM" id="SSF53474">
    <property type="entry name" value="alpha/beta-Hydrolases"/>
    <property type="match status" value="1"/>
</dbReference>
<dbReference type="Proteomes" id="UP000027178">
    <property type="component" value="Unassembled WGS sequence"/>
</dbReference>
<keyword evidence="2" id="KW-0560">Oxidoreductase</keyword>
<protein>
    <submittedName>
        <fullName evidence="4">Short-chain dehydrogenase</fullName>
    </submittedName>
</protein>
<evidence type="ECO:0000259" key="3">
    <source>
        <dbReference type="SMART" id="SM00822"/>
    </source>
</evidence>
<dbReference type="PRINTS" id="PR00080">
    <property type="entry name" value="SDRFAMILY"/>
</dbReference>
<dbReference type="SMART" id="SM00822">
    <property type="entry name" value="PKS_KR"/>
    <property type="match status" value="1"/>
</dbReference>
<dbReference type="EMBL" id="JNBY01000131">
    <property type="protein sequence ID" value="KDN81813.1"/>
    <property type="molecule type" value="Genomic_DNA"/>
</dbReference>
<dbReference type="InterPro" id="IPR000073">
    <property type="entry name" value="AB_hydrolase_1"/>
</dbReference>
<dbReference type="InterPro" id="IPR020904">
    <property type="entry name" value="Sc_DH/Rdtase_CS"/>
</dbReference>
<evidence type="ECO:0000313" key="5">
    <source>
        <dbReference type="Proteomes" id="UP000027178"/>
    </source>
</evidence>
<dbReference type="InterPro" id="IPR057326">
    <property type="entry name" value="KR_dom"/>
</dbReference>
<dbReference type="PRINTS" id="PR00081">
    <property type="entry name" value="GDHRDH"/>
</dbReference>
<dbReference type="PROSITE" id="PS00061">
    <property type="entry name" value="ADH_SHORT"/>
    <property type="match status" value="1"/>
</dbReference>
<organism evidence="4 5">
    <name type="scientific">Kitasatospora cheerisanensis KCTC 2395</name>
    <dbReference type="NCBI Taxonomy" id="1348663"/>
    <lineage>
        <taxon>Bacteria</taxon>
        <taxon>Bacillati</taxon>
        <taxon>Actinomycetota</taxon>
        <taxon>Actinomycetes</taxon>
        <taxon>Kitasatosporales</taxon>
        <taxon>Streptomycetaceae</taxon>
        <taxon>Kitasatospora</taxon>
    </lineage>
</organism>
<reference evidence="4 5" key="1">
    <citation type="submission" date="2014-05" db="EMBL/GenBank/DDBJ databases">
        <title>Draft Genome Sequence of Kitasatospora cheerisanensis KCTC 2395.</title>
        <authorList>
            <person name="Nam D.H."/>
        </authorList>
    </citation>
    <scope>NUCLEOTIDE SEQUENCE [LARGE SCALE GENOMIC DNA]</scope>
    <source>
        <strain evidence="4 5">KCTC 2395</strain>
    </source>
</reference>
<dbReference type="SUPFAM" id="SSF51735">
    <property type="entry name" value="NAD(P)-binding Rossmann-fold domains"/>
    <property type="match status" value="1"/>
</dbReference>
<dbReference type="eggNOG" id="COG0300">
    <property type="taxonomic scope" value="Bacteria"/>
</dbReference>
<dbReference type="FunFam" id="3.40.50.720:FF:000084">
    <property type="entry name" value="Short-chain dehydrogenase reductase"/>
    <property type="match status" value="1"/>
</dbReference>
<dbReference type="PANTHER" id="PTHR44196">
    <property type="entry name" value="DEHYDROGENASE/REDUCTASE SDR FAMILY MEMBER 7B"/>
    <property type="match status" value="1"/>
</dbReference>
<keyword evidence="5" id="KW-1185">Reference proteome</keyword>
<dbReference type="PANTHER" id="PTHR44196:SF1">
    <property type="entry name" value="DEHYDROGENASE_REDUCTASE SDR FAMILY MEMBER 7B"/>
    <property type="match status" value="1"/>
</dbReference>
<dbReference type="CDD" id="cd05233">
    <property type="entry name" value="SDR_c"/>
    <property type="match status" value="1"/>
</dbReference>
<dbReference type="Gene3D" id="3.40.50.720">
    <property type="entry name" value="NAD(P)-binding Rossmann-like Domain"/>
    <property type="match status" value="1"/>
</dbReference>
<dbReference type="AlphaFoldDB" id="A0A066YK15"/>
<feature type="domain" description="Ketoreductase" evidence="3">
    <location>
        <begin position="312"/>
        <end position="501"/>
    </location>
</feature>
<dbReference type="Pfam" id="PF00561">
    <property type="entry name" value="Abhydrolase_1"/>
    <property type="match status" value="1"/>
</dbReference>
<gene>
    <name evidence="4" type="ORF">KCH_65330</name>
</gene>
<dbReference type="InterPro" id="IPR029058">
    <property type="entry name" value="AB_hydrolase_fold"/>
</dbReference>
<comment type="caution">
    <text evidence="4">The sequence shown here is derived from an EMBL/GenBank/DDBJ whole genome shotgun (WGS) entry which is preliminary data.</text>
</comment>
<accession>A0A066YK15</accession>
<comment type="similarity">
    <text evidence="1">Belongs to the short-chain dehydrogenases/reductases (SDR) family.</text>
</comment>
<dbReference type="RefSeq" id="WP_035868340.1">
    <property type="nucleotide sequence ID" value="NZ_KK853997.1"/>
</dbReference>
<dbReference type="InterPro" id="IPR002347">
    <property type="entry name" value="SDR_fam"/>
</dbReference>
<dbReference type="PATRIC" id="fig|1348663.4.peg.6323"/>
<dbReference type="InterPro" id="IPR036291">
    <property type="entry name" value="NAD(P)-bd_dom_sf"/>
</dbReference>
<evidence type="ECO:0000256" key="1">
    <source>
        <dbReference type="ARBA" id="ARBA00006484"/>
    </source>
</evidence>
<evidence type="ECO:0000313" key="4">
    <source>
        <dbReference type="EMBL" id="KDN81813.1"/>
    </source>
</evidence>
<dbReference type="GO" id="GO:0016020">
    <property type="term" value="C:membrane"/>
    <property type="evidence" value="ECO:0007669"/>
    <property type="project" value="TreeGrafter"/>
</dbReference>